<evidence type="ECO:0000313" key="4">
    <source>
        <dbReference type="Proteomes" id="UP000095300"/>
    </source>
</evidence>
<keyword evidence="4" id="KW-1185">Reference proteome</keyword>
<dbReference type="VEuPathDB" id="VectorBase:SCAU015938"/>
<accession>A0A1I8QCV2</accession>
<organism evidence="3 4">
    <name type="scientific">Stomoxys calcitrans</name>
    <name type="common">Stable fly</name>
    <name type="synonym">Conops calcitrans</name>
    <dbReference type="NCBI Taxonomy" id="35570"/>
    <lineage>
        <taxon>Eukaryota</taxon>
        <taxon>Metazoa</taxon>
        <taxon>Ecdysozoa</taxon>
        <taxon>Arthropoda</taxon>
        <taxon>Hexapoda</taxon>
        <taxon>Insecta</taxon>
        <taxon>Pterygota</taxon>
        <taxon>Neoptera</taxon>
        <taxon>Endopterygota</taxon>
        <taxon>Diptera</taxon>
        <taxon>Brachycera</taxon>
        <taxon>Muscomorpha</taxon>
        <taxon>Muscoidea</taxon>
        <taxon>Muscidae</taxon>
        <taxon>Stomoxys</taxon>
    </lineage>
</organism>
<evidence type="ECO:0000256" key="2">
    <source>
        <dbReference type="SAM" id="SignalP"/>
    </source>
</evidence>
<dbReference type="Proteomes" id="UP000095300">
    <property type="component" value="Unassembled WGS sequence"/>
</dbReference>
<dbReference type="OrthoDB" id="7776691at2759"/>
<dbReference type="KEGG" id="scac:106085288"/>
<feature type="compositionally biased region" description="Basic and acidic residues" evidence="1">
    <location>
        <begin position="92"/>
        <end position="102"/>
    </location>
</feature>
<evidence type="ECO:0000256" key="1">
    <source>
        <dbReference type="SAM" id="MobiDB-lite"/>
    </source>
</evidence>
<sequence length="316" mass="35678">MQRTIANFVKIFVVISLICHYVKAQQNQVSPKLDFNDDDNKDNSTISANKQGRSEDRNSERNKEDDADKNSGKSGPKIHGVRVTVDTGDGQTSKESKESVEITDLGKNKKRVGIHTDITFEITAGGDAHDNKTSREHDVDEKEDASVPIFKGRGGSGSHKSRKPLDPKSQWNPNFSAERRSYDHSGRGHYPDYQEYYPSNIPVYIGSGGSGHGGGGSVYRTSDGWNSYIPRSNYWTTERSYSNAYKPNDVSGYRVSPSWKPCYCITNDNEYRRRRDNRQHQQHHHDQHDQNEGVVKPTSSLIEIIDGKLEKRLSSK</sequence>
<feature type="region of interest" description="Disordered" evidence="1">
    <location>
        <begin position="275"/>
        <end position="301"/>
    </location>
</feature>
<feature type="compositionally biased region" description="Basic and acidic residues" evidence="1">
    <location>
        <begin position="127"/>
        <end position="140"/>
    </location>
</feature>
<feature type="compositionally biased region" description="Basic and acidic residues" evidence="1">
    <location>
        <begin position="52"/>
        <end position="71"/>
    </location>
</feature>
<keyword evidence="2" id="KW-0732">Signal</keyword>
<feature type="chain" id="PRO_5009328124" evidence="2">
    <location>
        <begin position="25"/>
        <end position="316"/>
    </location>
</feature>
<proteinExistence type="predicted"/>
<feature type="signal peptide" evidence="2">
    <location>
        <begin position="1"/>
        <end position="24"/>
    </location>
</feature>
<dbReference type="AlphaFoldDB" id="A0A1I8QCV2"/>
<feature type="region of interest" description="Disordered" evidence="1">
    <location>
        <begin position="31"/>
        <end position="102"/>
    </location>
</feature>
<gene>
    <name evidence="3" type="primary">106085288</name>
</gene>
<dbReference type="EnsemblMetazoa" id="SCAU015938-RA">
    <property type="protein sequence ID" value="SCAU015938-PA"/>
    <property type="gene ID" value="SCAU015938"/>
</dbReference>
<feature type="region of interest" description="Disordered" evidence="1">
    <location>
        <begin position="125"/>
        <end position="189"/>
    </location>
</feature>
<feature type="compositionally biased region" description="Basic and acidic residues" evidence="1">
    <location>
        <begin position="177"/>
        <end position="189"/>
    </location>
</feature>
<reference evidence="3" key="1">
    <citation type="submission" date="2020-05" db="UniProtKB">
        <authorList>
            <consortium name="EnsemblMetazoa"/>
        </authorList>
    </citation>
    <scope>IDENTIFICATION</scope>
    <source>
        <strain evidence="3">USDA</strain>
    </source>
</reference>
<protein>
    <submittedName>
        <fullName evidence="3">Uncharacterized protein</fullName>
    </submittedName>
</protein>
<name>A0A1I8QCV2_STOCA</name>
<evidence type="ECO:0000313" key="3">
    <source>
        <dbReference type="EnsemblMetazoa" id="SCAU015938-PA"/>
    </source>
</evidence>